<protein>
    <submittedName>
        <fullName evidence="2">PIG-L family deacetylase</fullName>
    </submittedName>
</protein>
<dbReference type="PANTHER" id="PTHR12993:SF28">
    <property type="entry name" value="LMBE FAMILY PROTEIN"/>
    <property type="match status" value="1"/>
</dbReference>
<sequence>MPAGHPGPVDIDALISHTHMRRVLAFGAHPDDLDFGAAATIAALTARGIPVTLCLITDGDAGGFSGEHDAEAMAERRREEQHSAAAELGVESTIFLGERDGYVEPDHDLIKSMVRVIRTVKPDLIMGQHPERAWDRLQKSHPDHLASGEALVRACYPAVENPYAYPDLLQDEGLEAFYVRWLLLMAAPQNYDLMTVDVTGHESAKMAALQRHVSQHPDPDRMTQYVLEQMRALHHRAGASGAFRHGTSAGRDESAELPGYAEEFHLIEVNGPATIAGF</sequence>
<dbReference type="GO" id="GO:0016811">
    <property type="term" value="F:hydrolase activity, acting on carbon-nitrogen (but not peptide) bonds, in linear amides"/>
    <property type="evidence" value="ECO:0007669"/>
    <property type="project" value="TreeGrafter"/>
</dbReference>
<evidence type="ECO:0000313" key="3">
    <source>
        <dbReference type="Proteomes" id="UP000824151"/>
    </source>
</evidence>
<dbReference type="AlphaFoldDB" id="A0A9D2A7Z1"/>
<dbReference type="EMBL" id="DXGD01000349">
    <property type="protein sequence ID" value="HIX00354.1"/>
    <property type="molecule type" value="Genomic_DNA"/>
</dbReference>
<dbReference type="InterPro" id="IPR003737">
    <property type="entry name" value="GlcNAc_PI_deacetylase-related"/>
</dbReference>
<name>A0A9D2A7Z1_9MICC</name>
<reference evidence="2" key="1">
    <citation type="journal article" date="2021" name="PeerJ">
        <title>Extensive microbial diversity within the chicken gut microbiome revealed by metagenomics and culture.</title>
        <authorList>
            <person name="Gilroy R."/>
            <person name="Ravi A."/>
            <person name="Getino M."/>
            <person name="Pursley I."/>
            <person name="Horton D.L."/>
            <person name="Alikhan N.F."/>
            <person name="Baker D."/>
            <person name="Gharbi K."/>
            <person name="Hall N."/>
            <person name="Watson M."/>
            <person name="Adriaenssens E.M."/>
            <person name="Foster-Nyarko E."/>
            <person name="Jarju S."/>
            <person name="Secka A."/>
            <person name="Antonio M."/>
            <person name="Oren A."/>
            <person name="Chaudhuri R.R."/>
            <person name="La Ragione R."/>
            <person name="Hildebrand F."/>
            <person name="Pallen M.J."/>
        </authorList>
    </citation>
    <scope>NUCLEOTIDE SEQUENCE</scope>
    <source>
        <strain evidence="2">ChiHejej3B27-3195</strain>
    </source>
</reference>
<dbReference type="SUPFAM" id="SSF102588">
    <property type="entry name" value="LmbE-like"/>
    <property type="match status" value="1"/>
</dbReference>
<comment type="caution">
    <text evidence="2">The sequence shown here is derived from an EMBL/GenBank/DDBJ whole genome shotgun (WGS) entry which is preliminary data.</text>
</comment>
<organism evidence="2 3">
    <name type="scientific">Candidatus Nesterenkonia stercoripullorum</name>
    <dbReference type="NCBI Taxonomy" id="2838701"/>
    <lineage>
        <taxon>Bacteria</taxon>
        <taxon>Bacillati</taxon>
        <taxon>Actinomycetota</taxon>
        <taxon>Actinomycetes</taxon>
        <taxon>Micrococcales</taxon>
        <taxon>Micrococcaceae</taxon>
        <taxon>Nesterenkonia</taxon>
    </lineage>
</organism>
<keyword evidence="1" id="KW-0862">Zinc</keyword>
<evidence type="ECO:0000313" key="2">
    <source>
        <dbReference type="EMBL" id="HIX00354.1"/>
    </source>
</evidence>
<gene>
    <name evidence="2" type="ORF">H9871_09440</name>
</gene>
<dbReference type="GO" id="GO:0016137">
    <property type="term" value="P:glycoside metabolic process"/>
    <property type="evidence" value="ECO:0007669"/>
    <property type="project" value="UniProtKB-ARBA"/>
</dbReference>
<dbReference type="Proteomes" id="UP000824151">
    <property type="component" value="Unassembled WGS sequence"/>
</dbReference>
<dbReference type="Gene3D" id="3.40.50.10320">
    <property type="entry name" value="LmbE-like"/>
    <property type="match status" value="1"/>
</dbReference>
<proteinExistence type="predicted"/>
<accession>A0A9D2A7Z1</accession>
<dbReference type="InterPro" id="IPR024078">
    <property type="entry name" value="LmbE-like_dom_sf"/>
</dbReference>
<dbReference type="PANTHER" id="PTHR12993">
    <property type="entry name" value="N-ACETYLGLUCOSAMINYL-PHOSPHATIDYLINOSITOL DE-N-ACETYLASE-RELATED"/>
    <property type="match status" value="1"/>
</dbReference>
<dbReference type="Pfam" id="PF02585">
    <property type="entry name" value="PIG-L"/>
    <property type="match status" value="1"/>
</dbReference>
<evidence type="ECO:0000256" key="1">
    <source>
        <dbReference type="ARBA" id="ARBA00022833"/>
    </source>
</evidence>
<reference evidence="2" key="2">
    <citation type="submission" date="2021-04" db="EMBL/GenBank/DDBJ databases">
        <authorList>
            <person name="Gilroy R."/>
        </authorList>
    </citation>
    <scope>NUCLEOTIDE SEQUENCE</scope>
    <source>
        <strain evidence="2">ChiHejej3B27-3195</strain>
    </source>
</reference>